<evidence type="ECO:0000256" key="8">
    <source>
        <dbReference type="SAM" id="MobiDB-lite"/>
    </source>
</evidence>
<keyword evidence="6" id="KW-0378">Hydrolase</keyword>
<evidence type="ECO:0000256" key="4">
    <source>
        <dbReference type="ARBA" id="ARBA00022670"/>
    </source>
</evidence>
<evidence type="ECO:0000256" key="3">
    <source>
        <dbReference type="ARBA" id="ARBA00012759"/>
    </source>
</evidence>
<comment type="caution">
    <text evidence="10">The sequence shown here is derived from an EMBL/GenBank/DDBJ whole genome shotgun (WGS) entry which is preliminary data.</text>
</comment>
<dbReference type="EMBL" id="JALJOS010000062">
    <property type="protein sequence ID" value="KAK9818446.1"/>
    <property type="molecule type" value="Genomic_DNA"/>
</dbReference>
<proteinExistence type="inferred from homology"/>
<keyword evidence="4" id="KW-0645">Protease</keyword>
<keyword evidence="7" id="KW-0788">Thiol protease</keyword>
<evidence type="ECO:0000313" key="10">
    <source>
        <dbReference type="EMBL" id="KAK9818446.1"/>
    </source>
</evidence>
<reference evidence="10 11" key="1">
    <citation type="journal article" date="2024" name="Nat. Commun.">
        <title>Phylogenomics reveals the evolutionary origins of lichenization in chlorophyte algae.</title>
        <authorList>
            <person name="Puginier C."/>
            <person name="Libourel C."/>
            <person name="Otte J."/>
            <person name="Skaloud P."/>
            <person name="Haon M."/>
            <person name="Grisel S."/>
            <person name="Petersen M."/>
            <person name="Berrin J.G."/>
            <person name="Delaux P.M."/>
            <person name="Dal Grande F."/>
            <person name="Keller J."/>
        </authorList>
    </citation>
    <scope>NUCLEOTIDE SEQUENCE [LARGE SCALE GENOMIC DNA]</scope>
    <source>
        <strain evidence="10 11">SAG 2145</strain>
    </source>
</reference>
<feature type="domain" description="OTU" evidence="9">
    <location>
        <begin position="117"/>
        <end position="341"/>
    </location>
</feature>
<evidence type="ECO:0000313" key="11">
    <source>
        <dbReference type="Proteomes" id="UP001438707"/>
    </source>
</evidence>
<comment type="similarity">
    <text evidence="2">Belongs to the peptidase C65 family.</text>
</comment>
<dbReference type="Pfam" id="PF10275">
    <property type="entry name" value="Peptidase_C65"/>
    <property type="match status" value="1"/>
</dbReference>
<protein>
    <recommendedName>
        <fullName evidence="3">ubiquitinyl hydrolase 1</fullName>
        <ecNumber evidence="3">3.4.19.12</ecNumber>
    </recommendedName>
</protein>
<dbReference type="InterPro" id="IPR042467">
    <property type="entry name" value="Peptidase_C65_otubain_sub2"/>
</dbReference>
<dbReference type="EC" id="3.4.19.12" evidence="3"/>
<evidence type="ECO:0000256" key="2">
    <source>
        <dbReference type="ARBA" id="ARBA00006579"/>
    </source>
</evidence>
<dbReference type="InterPro" id="IPR019400">
    <property type="entry name" value="Peptidase_C65_otubain"/>
</dbReference>
<dbReference type="GO" id="GO:0006508">
    <property type="term" value="P:proteolysis"/>
    <property type="evidence" value="ECO:0007669"/>
    <property type="project" value="UniProtKB-KW"/>
</dbReference>
<evidence type="ECO:0000256" key="7">
    <source>
        <dbReference type="ARBA" id="ARBA00022807"/>
    </source>
</evidence>
<dbReference type="AlphaFoldDB" id="A0AAW1QBK6"/>
<evidence type="ECO:0000256" key="5">
    <source>
        <dbReference type="ARBA" id="ARBA00022786"/>
    </source>
</evidence>
<comment type="catalytic activity">
    <reaction evidence="1">
        <text>Thiol-dependent hydrolysis of ester, thioester, amide, peptide and isopeptide bonds formed by the C-terminal Gly of ubiquitin (a 76-residue protein attached to proteins as an intracellular targeting signal).</text>
        <dbReference type="EC" id="3.4.19.12"/>
    </reaction>
</comment>
<keyword evidence="5" id="KW-0833">Ubl conjugation pathway</keyword>
<organism evidence="10 11">
    <name type="scientific">Apatococcus lobatus</name>
    <dbReference type="NCBI Taxonomy" id="904363"/>
    <lineage>
        <taxon>Eukaryota</taxon>
        <taxon>Viridiplantae</taxon>
        <taxon>Chlorophyta</taxon>
        <taxon>core chlorophytes</taxon>
        <taxon>Trebouxiophyceae</taxon>
        <taxon>Chlorellales</taxon>
        <taxon>Chlorellaceae</taxon>
        <taxon>Apatococcus</taxon>
    </lineage>
</organism>
<dbReference type="PANTHER" id="PTHR12931">
    <property type="entry name" value="UBIQUITIN THIOLESTERASE PROTEIN OTUB"/>
    <property type="match status" value="1"/>
</dbReference>
<dbReference type="Proteomes" id="UP001438707">
    <property type="component" value="Unassembled WGS sequence"/>
</dbReference>
<evidence type="ECO:0000256" key="6">
    <source>
        <dbReference type="ARBA" id="ARBA00022801"/>
    </source>
</evidence>
<dbReference type="InterPro" id="IPR042468">
    <property type="entry name" value="Peptidase_C65_otubain_sub1"/>
</dbReference>
<dbReference type="GO" id="GO:0043130">
    <property type="term" value="F:ubiquitin binding"/>
    <property type="evidence" value="ECO:0007669"/>
    <property type="project" value="TreeGrafter"/>
</dbReference>
<dbReference type="PROSITE" id="PS50802">
    <property type="entry name" value="OTU"/>
    <property type="match status" value="1"/>
</dbReference>
<dbReference type="SUPFAM" id="SSF54001">
    <property type="entry name" value="Cysteine proteinases"/>
    <property type="match status" value="1"/>
</dbReference>
<feature type="compositionally biased region" description="Polar residues" evidence="8">
    <location>
        <begin position="1"/>
        <end position="23"/>
    </location>
</feature>
<name>A0AAW1QBK6_9CHLO</name>
<dbReference type="FunFam" id="1.20.1300.20:FF:000001">
    <property type="entry name" value="Ubiquitin thioesterase OTUB1"/>
    <property type="match status" value="1"/>
</dbReference>
<dbReference type="InterPro" id="IPR038765">
    <property type="entry name" value="Papain-like_cys_pep_sf"/>
</dbReference>
<evidence type="ECO:0000259" key="9">
    <source>
        <dbReference type="PROSITE" id="PS50802"/>
    </source>
</evidence>
<accession>A0AAW1QBK6</accession>
<dbReference type="GO" id="GO:0005634">
    <property type="term" value="C:nucleus"/>
    <property type="evidence" value="ECO:0007669"/>
    <property type="project" value="TreeGrafter"/>
</dbReference>
<dbReference type="GO" id="GO:0071108">
    <property type="term" value="P:protein K48-linked deubiquitination"/>
    <property type="evidence" value="ECO:0007669"/>
    <property type="project" value="TreeGrafter"/>
</dbReference>
<dbReference type="GO" id="GO:0004843">
    <property type="term" value="F:cysteine-type deubiquitinase activity"/>
    <property type="evidence" value="ECO:0007669"/>
    <property type="project" value="UniProtKB-EC"/>
</dbReference>
<dbReference type="Gene3D" id="3.30.200.60">
    <property type="entry name" value="Peptidase C65 Otubain, subdomain 1"/>
    <property type="match status" value="1"/>
</dbReference>
<dbReference type="InterPro" id="IPR003323">
    <property type="entry name" value="OTU_dom"/>
</dbReference>
<gene>
    <name evidence="10" type="ORF">WJX74_001972</name>
</gene>
<sequence length="341" mass="37851">MSQTGSQSPDRVSTISTWQQQPDNIVDGAESRPTVSVGEHSLASVGEAGPEQKSEQVTSERPTDEQILAQENQIKAEEAQRHSLIGGIEPLSALAKEYEAGSSVFVNKIKTVEASYRAIRRARGDGNCFFRSFVFAYMEQLVNLQDLPERNRVVTCIRQWEKKLVEAGFEQLVFEDPQMIIIDQLNSLGTLDPLKVSVLESNMLDAELANQVVMYFRMLTSAAIQLRADFFAPFIMGMTDEGLTVEQFRRRCVEPMGEESDHVHIVALTDALQVPVRVVYLDRSLNVMAGGFGGGDSSAQVNHHDFIPETAPSAATATAKPLIPRVHLLYRPGHYDILYPI</sequence>
<dbReference type="PANTHER" id="PTHR12931:SF15">
    <property type="entry name" value="UBIQUITIN THIOESTERASE OTUBAIN-LIKE"/>
    <property type="match status" value="1"/>
</dbReference>
<dbReference type="Gene3D" id="1.20.1300.20">
    <property type="entry name" value="Peptidase C65 Otubain, subdomain 2"/>
    <property type="match status" value="1"/>
</dbReference>
<feature type="region of interest" description="Disordered" evidence="8">
    <location>
        <begin position="1"/>
        <end position="63"/>
    </location>
</feature>
<keyword evidence="11" id="KW-1185">Reference proteome</keyword>
<evidence type="ECO:0000256" key="1">
    <source>
        <dbReference type="ARBA" id="ARBA00000707"/>
    </source>
</evidence>